<organism evidence="1 2">
    <name type="scientific">Ancylostoma ceylanicum</name>
    <dbReference type="NCBI Taxonomy" id="53326"/>
    <lineage>
        <taxon>Eukaryota</taxon>
        <taxon>Metazoa</taxon>
        <taxon>Ecdysozoa</taxon>
        <taxon>Nematoda</taxon>
        <taxon>Chromadorea</taxon>
        <taxon>Rhabditida</taxon>
        <taxon>Rhabditina</taxon>
        <taxon>Rhabditomorpha</taxon>
        <taxon>Strongyloidea</taxon>
        <taxon>Ancylostomatidae</taxon>
        <taxon>Ancylostomatinae</taxon>
        <taxon>Ancylostoma</taxon>
    </lineage>
</organism>
<keyword evidence="2" id="KW-1185">Reference proteome</keyword>
<accession>A0A016SBZ9</accession>
<dbReference type="Proteomes" id="UP000024635">
    <property type="component" value="Unassembled WGS sequence"/>
</dbReference>
<dbReference type="EMBL" id="JARK01001591">
    <property type="protein sequence ID" value="EYB87887.1"/>
    <property type="molecule type" value="Genomic_DNA"/>
</dbReference>
<reference evidence="2" key="1">
    <citation type="journal article" date="2015" name="Nat. Genet.">
        <title>The genome and transcriptome of the zoonotic hookworm Ancylostoma ceylanicum identify infection-specific gene families.</title>
        <authorList>
            <person name="Schwarz E.M."/>
            <person name="Hu Y."/>
            <person name="Antoshechkin I."/>
            <person name="Miller M.M."/>
            <person name="Sternberg P.W."/>
            <person name="Aroian R.V."/>
        </authorList>
    </citation>
    <scope>NUCLEOTIDE SEQUENCE</scope>
    <source>
        <strain evidence="2">HY135</strain>
    </source>
</reference>
<evidence type="ECO:0000313" key="1">
    <source>
        <dbReference type="EMBL" id="EYB87887.1"/>
    </source>
</evidence>
<sequence length="217" mass="24804">MSAHDYLFNLAVQQFAQQFYAANLLLAQNPEQLYQHQDVLPSLQNPLQLPRELYSVPAQAIPVAAVQPPPVEEAPATAPQPVRLFRGEVEHHKKTSREDTLIYRCSGCRHQNEKFTSVHVTGDVFHTDPCLLPHNCAPLDRYGDKADRVTYQLGKFAIQGYGDRRRAFVRAECHGGQKIRNAMEVFRNEWTARSYIATVTINEYCRTMSRYVTEKTV</sequence>
<name>A0A016SBZ9_9BILA</name>
<gene>
    <name evidence="1" type="primary">Acey_s0255.g313</name>
    <name evidence="1" type="ORF">Y032_0255g313</name>
</gene>
<dbReference type="OrthoDB" id="10574527at2759"/>
<evidence type="ECO:0000313" key="2">
    <source>
        <dbReference type="Proteomes" id="UP000024635"/>
    </source>
</evidence>
<comment type="caution">
    <text evidence="1">The sequence shown here is derived from an EMBL/GenBank/DDBJ whole genome shotgun (WGS) entry which is preliminary data.</text>
</comment>
<dbReference type="AlphaFoldDB" id="A0A016SBZ9"/>
<protein>
    <submittedName>
        <fullName evidence="1">Uncharacterized protein</fullName>
    </submittedName>
</protein>
<proteinExistence type="predicted"/>